<name>J9VQV7_CRYN9</name>
<dbReference type="HOGENOM" id="CLU_080518_0_0_1"/>
<dbReference type="PANTHER" id="PTHR13085">
    <property type="entry name" value="MICROSOMAL SIGNAL PEPTIDASE 25 KDA SUBUNIT"/>
    <property type="match status" value="1"/>
</dbReference>
<dbReference type="KEGG" id="cng:CNAG_03424"/>
<dbReference type="AlphaFoldDB" id="J9VQV7"/>
<evidence type="ECO:0000256" key="1">
    <source>
        <dbReference type="ARBA" id="ARBA00004477"/>
    </source>
</evidence>
<evidence type="ECO:0000256" key="2">
    <source>
        <dbReference type="ARBA" id="ARBA00007324"/>
    </source>
</evidence>
<organism evidence="11 12">
    <name type="scientific">Cryptococcus neoformans (strain H99 / ATCC 208821 / CBS 10515 / FGSC 9487)</name>
    <name type="common">Cryptococcus neoformans var. grubii serotype A</name>
    <dbReference type="NCBI Taxonomy" id="235443"/>
    <lineage>
        <taxon>Eukaryota</taxon>
        <taxon>Fungi</taxon>
        <taxon>Dikarya</taxon>
        <taxon>Basidiomycota</taxon>
        <taxon>Agaricomycotina</taxon>
        <taxon>Tremellomycetes</taxon>
        <taxon>Tremellales</taxon>
        <taxon>Cryptococcaceae</taxon>
        <taxon>Cryptococcus</taxon>
        <taxon>Cryptococcus neoformans species complex</taxon>
    </lineage>
</organism>
<keyword evidence="7 10" id="KW-0472">Membrane</keyword>
<feature type="region of interest" description="Disordered" evidence="9">
    <location>
        <begin position="1"/>
        <end position="26"/>
    </location>
</feature>
<comment type="similarity">
    <text evidence="2">Belongs to the SPCS2 family.</text>
</comment>
<dbReference type="GO" id="GO:0005787">
    <property type="term" value="C:signal peptidase complex"/>
    <property type="evidence" value="ECO:0007669"/>
    <property type="project" value="InterPro"/>
</dbReference>
<feature type="transmembrane region" description="Helical" evidence="10">
    <location>
        <begin position="66"/>
        <end position="85"/>
    </location>
</feature>
<accession>J9VQV7</accession>
<evidence type="ECO:0000256" key="10">
    <source>
        <dbReference type="SAM" id="Phobius"/>
    </source>
</evidence>
<keyword evidence="6 10" id="KW-1133">Transmembrane helix</keyword>
<sequence>MAKSTKTATAARTHSPSPPSHSLMTDPLPTVTVNNANVAEIKSALDDIVKKYLLDQSFTPSLLHPTVHLVLGYASVVLALSSVVYSLRVSFDDSKPVLWAAVVGYCVLQTALWGWKRWVEKDEVFRGKRRRMVKRIETDHLQVVTSSALAAPGPSYAVQLALSTTSNNGKSLIHKCRVAVARGVGELVDADGGVEEGEVKRWLAGVLADAGLVGVEDGLKE</sequence>
<protein>
    <recommendedName>
        <fullName evidence="3">Signal peptidase complex subunit 2</fullName>
    </recommendedName>
</protein>
<dbReference type="InterPro" id="IPR009582">
    <property type="entry name" value="Spc2/SPCS2"/>
</dbReference>
<dbReference type="GeneID" id="23886932"/>
<feature type="compositionally biased region" description="Low complexity" evidence="9">
    <location>
        <begin position="1"/>
        <end position="13"/>
    </location>
</feature>
<dbReference type="PANTHER" id="PTHR13085:SF0">
    <property type="entry name" value="SIGNAL PEPTIDASE COMPLEX SUBUNIT 2"/>
    <property type="match status" value="1"/>
</dbReference>
<evidence type="ECO:0000313" key="12">
    <source>
        <dbReference type="Proteomes" id="UP000010091"/>
    </source>
</evidence>
<comment type="subcellular location">
    <subcellularLocation>
        <location evidence="1">Endoplasmic reticulum membrane</location>
        <topology evidence="1">Multi-pass membrane protein</topology>
    </subcellularLocation>
</comment>
<evidence type="ECO:0000256" key="7">
    <source>
        <dbReference type="ARBA" id="ARBA00023136"/>
    </source>
</evidence>
<feature type="transmembrane region" description="Helical" evidence="10">
    <location>
        <begin position="97"/>
        <end position="115"/>
    </location>
</feature>
<evidence type="ECO:0000256" key="3">
    <source>
        <dbReference type="ARBA" id="ARBA00017057"/>
    </source>
</evidence>
<gene>
    <name evidence="11" type="ORF">CNAG_03424</name>
</gene>
<reference evidence="11 12" key="1">
    <citation type="journal article" date="2014" name="PLoS Genet.">
        <title>Analysis of the genome and transcriptome of Cryptococcus neoformans var. grubii reveals complex RNA expression and microevolution leading to virulence attenuation.</title>
        <authorList>
            <person name="Janbon G."/>
            <person name="Ormerod K.L."/>
            <person name="Paulet D."/>
            <person name="Byrnes E.J.III."/>
            <person name="Yadav V."/>
            <person name="Chatterjee G."/>
            <person name="Mullapudi N."/>
            <person name="Hon C.C."/>
            <person name="Billmyre R.B."/>
            <person name="Brunel F."/>
            <person name="Bahn Y.S."/>
            <person name="Chen W."/>
            <person name="Chen Y."/>
            <person name="Chow E.W."/>
            <person name="Coppee J.Y."/>
            <person name="Floyd-Averette A."/>
            <person name="Gaillardin C."/>
            <person name="Gerik K.J."/>
            <person name="Goldberg J."/>
            <person name="Gonzalez-Hilarion S."/>
            <person name="Gujja S."/>
            <person name="Hamlin J.L."/>
            <person name="Hsueh Y.P."/>
            <person name="Ianiri G."/>
            <person name="Jones S."/>
            <person name="Kodira C.D."/>
            <person name="Kozubowski L."/>
            <person name="Lam W."/>
            <person name="Marra M."/>
            <person name="Mesner L.D."/>
            <person name="Mieczkowski P.A."/>
            <person name="Moyrand F."/>
            <person name="Nielsen K."/>
            <person name="Proux C."/>
            <person name="Rossignol T."/>
            <person name="Schein J.E."/>
            <person name="Sun S."/>
            <person name="Wollschlaeger C."/>
            <person name="Wood I.A."/>
            <person name="Zeng Q."/>
            <person name="Neuveglise C."/>
            <person name="Newlon C.S."/>
            <person name="Perfect J.R."/>
            <person name="Lodge J.K."/>
            <person name="Idnurm A."/>
            <person name="Stajich J.E."/>
            <person name="Kronstad J.W."/>
            <person name="Sanyal K."/>
            <person name="Heitman J."/>
            <person name="Fraser J.A."/>
            <person name="Cuomo C.A."/>
            <person name="Dietrich F.S."/>
        </authorList>
    </citation>
    <scope>NUCLEOTIDE SEQUENCE [LARGE SCALE GENOMIC DNA]</scope>
    <source>
        <strain evidence="12">H99 / ATCC 208821 / CBS 10515 / FGSC 9487</strain>
    </source>
</reference>
<dbReference type="VEuPathDB" id="FungiDB:CNAG_03424"/>
<dbReference type="GO" id="GO:0006465">
    <property type="term" value="P:signal peptide processing"/>
    <property type="evidence" value="ECO:0007669"/>
    <property type="project" value="InterPro"/>
</dbReference>
<comment type="function">
    <text evidence="8">Component of the signal peptidase complex (SPC) which catalyzes the cleavage of N-terminal signal sequences from nascent proteins as they are translocated into the lumen of the endoplasmic reticulum. Enhances the enzymatic activity of SPC and facilitates the interactions between different components of the translocation site.</text>
</comment>
<evidence type="ECO:0000256" key="4">
    <source>
        <dbReference type="ARBA" id="ARBA00022692"/>
    </source>
</evidence>
<evidence type="ECO:0000256" key="5">
    <source>
        <dbReference type="ARBA" id="ARBA00022824"/>
    </source>
</evidence>
<dbReference type="Proteomes" id="UP000010091">
    <property type="component" value="Chromosome 8"/>
</dbReference>
<evidence type="ECO:0000256" key="8">
    <source>
        <dbReference type="ARBA" id="ARBA00045608"/>
    </source>
</evidence>
<evidence type="ECO:0000256" key="6">
    <source>
        <dbReference type="ARBA" id="ARBA00022989"/>
    </source>
</evidence>
<dbReference type="RefSeq" id="XP_012050951.1">
    <property type="nucleotide sequence ID" value="XM_012195561.1"/>
</dbReference>
<keyword evidence="5" id="KW-0256">Endoplasmic reticulum</keyword>
<dbReference type="OrthoDB" id="29558at2759"/>
<evidence type="ECO:0000256" key="9">
    <source>
        <dbReference type="SAM" id="MobiDB-lite"/>
    </source>
</evidence>
<proteinExistence type="inferred from homology"/>
<keyword evidence="4 10" id="KW-0812">Transmembrane</keyword>
<dbReference type="EMBL" id="CP003827">
    <property type="protein sequence ID" value="AFR96648.2"/>
    <property type="molecule type" value="Genomic_DNA"/>
</dbReference>
<evidence type="ECO:0000313" key="11">
    <source>
        <dbReference type="EMBL" id="AFR96648.2"/>
    </source>
</evidence>
<dbReference type="Pfam" id="PF06703">
    <property type="entry name" value="SPC25"/>
    <property type="match status" value="1"/>
</dbReference>
<keyword evidence="12" id="KW-1185">Reference proteome</keyword>
<dbReference type="GO" id="GO:0045047">
    <property type="term" value="P:protein targeting to ER"/>
    <property type="evidence" value="ECO:0007669"/>
    <property type="project" value="TreeGrafter"/>
</dbReference>